<dbReference type="Gene3D" id="2.60.40.10">
    <property type="entry name" value="Immunoglobulins"/>
    <property type="match status" value="1"/>
</dbReference>
<accession>A0ABW2HE49</accession>
<dbReference type="Proteomes" id="UP001596507">
    <property type="component" value="Unassembled WGS sequence"/>
</dbReference>
<sequence length="471" mass="51285">MTDDSAAPRLFVLTDIAGGLENDDIQSLARLLLYANVIDVEGIVAVTSCWQRRAARVRNARLIHRVIDAYEHARSNLEAHEGGFPSADALRKVTALGIPAYGRAPGDGFAETRWNDVPGVRALVSAADRDDPRPLWVALWGGANTLAQALWTAERELDDARFAALLARLRVHAISDQDAAGYWIRQRYGDRILTIVSPSTIGGKLYRHATWPGLSADRFGHGSEDGVQGGGFAGADASLVTRQWVKDVVRRTGAYGRRYPVHRFIMEGDTPSYLGLIPNGLNVPEQPGAGGWGGRYAHYVPDMAYTGTNERHPIWTNASDTVIGHDGAPHTSPQATIWRWRTDIQNDFVNRLRWAGSADRSIADHPPVVTLAHPDRVDVVTGAEVTLDASPSRDSDGRGLRFEWIPYPEIGMAPHVTAVELRDATSARCSFIAPAVRNAASFVFIVAARTVGAEPIARYRRVTVTVSPAAG</sequence>
<dbReference type="InterPro" id="IPR011483">
    <property type="entry name" value="Sde182_NH-like"/>
</dbReference>
<dbReference type="Pfam" id="PF07632">
    <property type="entry name" value="Sde182_NH-like"/>
    <property type="match status" value="1"/>
</dbReference>
<protein>
    <submittedName>
        <fullName evidence="3">Nucleoside hydrolase-like domain-containing protein</fullName>
    </submittedName>
</protein>
<dbReference type="InterPro" id="IPR048527">
    <property type="entry name" value="Sde182_C"/>
</dbReference>
<comment type="caution">
    <text evidence="3">The sequence shown here is derived from an EMBL/GenBank/DDBJ whole genome shotgun (WGS) entry which is preliminary data.</text>
</comment>
<keyword evidence="4" id="KW-1185">Reference proteome</keyword>
<evidence type="ECO:0000259" key="1">
    <source>
        <dbReference type="Pfam" id="PF07632"/>
    </source>
</evidence>
<evidence type="ECO:0000313" key="4">
    <source>
        <dbReference type="Proteomes" id="UP001596507"/>
    </source>
</evidence>
<reference evidence="4" key="1">
    <citation type="journal article" date="2019" name="Int. J. Syst. Evol. Microbiol.">
        <title>The Global Catalogue of Microorganisms (GCM) 10K type strain sequencing project: providing services to taxonomists for standard genome sequencing and annotation.</title>
        <authorList>
            <consortium name="The Broad Institute Genomics Platform"/>
            <consortium name="The Broad Institute Genome Sequencing Center for Infectious Disease"/>
            <person name="Wu L."/>
            <person name="Ma J."/>
        </authorList>
    </citation>
    <scope>NUCLEOTIDE SEQUENCE [LARGE SCALE GENOMIC DNA]</scope>
    <source>
        <strain evidence="4">CGMCC 1.15772</strain>
    </source>
</reference>
<dbReference type="InterPro" id="IPR036452">
    <property type="entry name" value="Ribo_hydro-like"/>
</dbReference>
<evidence type="ECO:0000313" key="3">
    <source>
        <dbReference type="EMBL" id="MFC7269408.1"/>
    </source>
</evidence>
<dbReference type="SUPFAM" id="SSF53590">
    <property type="entry name" value="Nucleoside hydrolase"/>
    <property type="match status" value="1"/>
</dbReference>
<gene>
    <name evidence="3" type="ORF">ACFQRL_10590</name>
</gene>
<name>A0ABW2HE49_9MICO</name>
<proteinExistence type="predicted"/>
<evidence type="ECO:0000259" key="2">
    <source>
        <dbReference type="Pfam" id="PF21027"/>
    </source>
</evidence>
<feature type="domain" description="Cellulose-binding Sde182 nucleoside hydrolase-like" evidence="1">
    <location>
        <begin position="9"/>
        <end position="296"/>
    </location>
</feature>
<dbReference type="InterPro" id="IPR013783">
    <property type="entry name" value="Ig-like_fold"/>
</dbReference>
<dbReference type="RefSeq" id="WP_262874325.1">
    <property type="nucleotide sequence ID" value="NZ_BAABKW010000004.1"/>
</dbReference>
<feature type="domain" description="Cellulose-binding Sde182 C-terminal" evidence="2">
    <location>
        <begin position="384"/>
        <end position="466"/>
    </location>
</feature>
<dbReference type="Pfam" id="PF21027">
    <property type="entry name" value="Sde0182_C"/>
    <property type="match status" value="1"/>
</dbReference>
<dbReference type="Gene3D" id="3.90.245.10">
    <property type="entry name" value="Ribonucleoside hydrolase-like"/>
    <property type="match status" value="1"/>
</dbReference>
<dbReference type="EMBL" id="JBHTBE010000002">
    <property type="protein sequence ID" value="MFC7269408.1"/>
    <property type="molecule type" value="Genomic_DNA"/>
</dbReference>
<organism evidence="3 4">
    <name type="scientific">Microbacterium fluvii</name>
    <dbReference type="NCBI Taxonomy" id="415215"/>
    <lineage>
        <taxon>Bacteria</taxon>
        <taxon>Bacillati</taxon>
        <taxon>Actinomycetota</taxon>
        <taxon>Actinomycetes</taxon>
        <taxon>Micrococcales</taxon>
        <taxon>Microbacteriaceae</taxon>
        <taxon>Microbacterium</taxon>
    </lineage>
</organism>